<organism evidence="5 6">
    <name type="scientific">Coccomyxa viridis</name>
    <dbReference type="NCBI Taxonomy" id="1274662"/>
    <lineage>
        <taxon>Eukaryota</taxon>
        <taxon>Viridiplantae</taxon>
        <taxon>Chlorophyta</taxon>
        <taxon>core chlorophytes</taxon>
        <taxon>Trebouxiophyceae</taxon>
        <taxon>Trebouxiophyceae incertae sedis</taxon>
        <taxon>Coccomyxaceae</taxon>
        <taxon>Coccomyxa</taxon>
    </lineage>
</organism>
<feature type="compositionally biased region" description="Basic and acidic residues" evidence="3">
    <location>
        <begin position="321"/>
        <end position="334"/>
    </location>
</feature>
<dbReference type="PANTHER" id="PTHR30060">
    <property type="entry name" value="INNER MEMBRANE PROTEIN"/>
    <property type="match status" value="1"/>
</dbReference>
<protein>
    <submittedName>
        <fullName evidence="5">G4297 protein</fullName>
    </submittedName>
</protein>
<gene>
    <name evidence="5" type="primary">g4297</name>
    <name evidence="5" type="ORF">VP750_LOCUS3666</name>
</gene>
<dbReference type="PANTHER" id="PTHR30060:SF0">
    <property type="entry name" value="COILED-COIL PROTEIN (DUF2040)-RELATED"/>
    <property type="match status" value="1"/>
</dbReference>
<evidence type="ECO:0000256" key="1">
    <source>
        <dbReference type="ARBA" id="ARBA00010126"/>
    </source>
</evidence>
<reference evidence="5 6" key="1">
    <citation type="submission" date="2024-06" db="EMBL/GenBank/DDBJ databases">
        <authorList>
            <person name="Kraege A."/>
            <person name="Thomma B."/>
        </authorList>
    </citation>
    <scope>NUCLEOTIDE SEQUENCE [LARGE SCALE GENOMIC DNA]</scope>
</reference>
<dbReference type="Proteomes" id="UP001497392">
    <property type="component" value="Unassembled WGS sequence"/>
</dbReference>
<keyword evidence="2" id="KW-0175">Coiled coil</keyword>
<evidence type="ECO:0000259" key="4">
    <source>
        <dbReference type="Pfam" id="PF09745"/>
    </source>
</evidence>
<dbReference type="InterPro" id="IPR018612">
    <property type="entry name" value="NSRP1_N"/>
</dbReference>
<feature type="region of interest" description="Disordered" evidence="3">
    <location>
        <begin position="1"/>
        <end position="44"/>
    </location>
</feature>
<name>A0ABP1FV89_9CHLO</name>
<feature type="domain" description="Nuclear speckle splicing regulatory protein 1 N-terminal" evidence="4">
    <location>
        <begin position="56"/>
        <end position="169"/>
    </location>
</feature>
<proteinExistence type="inferred from homology"/>
<feature type="region of interest" description="Disordered" evidence="3">
    <location>
        <begin position="184"/>
        <end position="342"/>
    </location>
</feature>
<evidence type="ECO:0000256" key="3">
    <source>
        <dbReference type="SAM" id="MobiDB-lite"/>
    </source>
</evidence>
<dbReference type="EMBL" id="CAXHTA020000006">
    <property type="protein sequence ID" value="CAL5222007.1"/>
    <property type="molecule type" value="Genomic_DNA"/>
</dbReference>
<feature type="compositionally biased region" description="Low complexity" evidence="3">
    <location>
        <begin position="300"/>
        <end position="313"/>
    </location>
</feature>
<feature type="compositionally biased region" description="Low complexity" evidence="3">
    <location>
        <begin position="1"/>
        <end position="21"/>
    </location>
</feature>
<comment type="caution">
    <text evidence="5">The sequence shown here is derived from an EMBL/GenBank/DDBJ whole genome shotgun (WGS) entry which is preliminary data.</text>
</comment>
<accession>A0ABP1FV89</accession>
<feature type="compositionally biased region" description="Basic and acidic residues" evidence="3">
    <location>
        <begin position="220"/>
        <end position="236"/>
    </location>
</feature>
<comment type="similarity">
    <text evidence="1">Belongs to the NSRP1 family.</text>
</comment>
<feature type="compositionally biased region" description="Acidic residues" evidence="3">
    <location>
        <begin position="25"/>
        <end position="34"/>
    </location>
</feature>
<evidence type="ECO:0000313" key="6">
    <source>
        <dbReference type="Proteomes" id="UP001497392"/>
    </source>
</evidence>
<sequence>MKYGLQLPKQKVQPAQQPKKLNVFGDDDGSDDDGQTIGGQIARQAAKKQTDKKVAQLHAAALAEDASVFDYDGVYDSLKESEKPKLEEKKQRKSRYIEGLLDKAKERNREQDIIYERQLLKDRKTEDHLFGDKDKFVTAAYKKKLEEDQKWLAEEKIREARDAKQDVTKAGHMGNFYRNIMSNNTAFGTAEPPKRPAGPPSSLADEPKEGSSAPVDAEWEAARAAREAYEAAKEHGSTAAAEKQEPGAAVREAAPAEGPSQPAQEPAAEERLVEKGGGSSAVSQALEALKKDAGLSQAGPGSAQAADAKPAPAEISTPALTKEEKATAAKERFLARKRKAPA</sequence>
<evidence type="ECO:0000313" key="5">
    <source>
        <dbReference type="EMBL" id="CAL5222007.1"/>
    </source>
</evidence>
<keyword evidence="6" id="KW-1185">Reference proteome</keyword>
<evidence type="ECO:0000256" key="2">
    <source>
        <dbReference type="ARBA" id="ARBA00023054"/>
    </source>
</evidence>
<dbReference type="Pfam" id="PF09745">
    <property type="entry name" value="NSRP1_N"/>
    <property type="match status" value="1"/>
</dbReference>